<evidence type="ECO:0000313" key="14">
    <source>
        <dbReference type="Proteomes" id="UP000231669"/>
    </source>
</evidence>
<evidence type="ECO:0000259" key="12">
    <source>
        <dbReference type="Pfam" id="PF03717"/>
    </source>
</evidence>
<evidence type="ECO:0000256" key="6">
    <source>
        <dbReference type="ARBA" id="ARBA00022984"/>
    </source>
</evidence>
<evidence type="ECO:0000256" key="3">
    <source>
        <dbReference type="ARBA" id="ARBA00022475"/>
    </source>
</evidence>
<dbReference type="GO" id="GO:0008658">
    <property type="term" value="F:penicillin binding"/>
    <property type="evidence" value="ECO:0007669"/>
    <property type="project" value="InterPro"/>
</dbReference>
<dbReference type="InterPro" id="IPR012338">
    <property type="entry name" value="Beta-lactam/transpept-like"/>
</dbReference>
<proteinExistence type="predicted"/>
<feature type="transmembrane region" description="Helical" evidence="10">
    <location>
        <begin position="12"/>
        <end position="32"/>
    </location>
</feature>
<dbReference type="SUPFAM" id="SSF56601">
    <property type="entry name" value="beta-lactamase/transpeptidase-like"/>
    <property type="match status" value="1"/>
</dbReference>
<dbReference type="Gene3D" id="3.90.1310.10">
    <property type="entry name" value="Penicillin-binding protein 2a (Domain 2)"/>
    <property type="match status" value="1"/>
</dbReference>
<gene>
    <name evidence="13" type="ORF">COT08_01130</name>
</gene>
<accession>A0A2M6YEI4</accession>
<evidence type="ECO:0000256" key="5">
    <source>
        <dbReference type="ARBA" id="ARBA00022960"/>
    </source>
</evidence>
<evidence type="ECO:0000259" key="11">
    <source>
        <dbReference type="Pfam" id="PF00905"/>
    </source>
</evidence>
<evidence type="ECO:0000256" key="4">
    <source>
        <dbReference type="ARBA" id="ARBA00022692"/>
    </source>
</evidence>
<keyword evidence="5" id="KW-0133">Cell shape</keyword>
<dbReference type="GO" id="GO:0005886">
    <property type="term" value="C:plasma membrane"/>
    <property type="evidence" value="ECO:0007669"/>
    <property type="project" value="TreeGrafter"/>
</dbReference>
<evidence type="ECO:0008006" key="15">
    <source>
        <dbReference type="Google" id="ProtNLM"/>
    </source>
</evidence>
<keyword evidence="3" id="KW-1003">Cell membrane</keyword>
<keyword evidence="4 10" id="KW-0812">Transmembrane</keyword>
<dbReference type="Pfam" id="PF00905">
    <property type="entry name" value="Transpeptidase"/>
    <property type="match status" value="1"/>
</dbReference>
<keyword evidence="9" id="KW-0961">Cell wall biogenesis/degradation</keyword>
<evidence type="ECO:0000313" key="13">
    <source>
        <dbReference type="EMBL" id="PIU28551.1"/>
    </source>
</evidence>
<dbReference type="InterPro" id="IPR050515">
    <property type="entry name" value="Beta-lactam/transpept"/>
</dbReference>
<evidence type="ECO:0000256" key="1">
    <source>
        <dbReference type="ARBA" id="ARBA00004167"/>
    </source>
</evidence>
<dbReference type="InterPro" id="IPR036138">
    <property type="entry name" value="PBP_dimer_sf"/>
</dbReference>
<dbReference type="EMBL" id="PEXE01000026">
    <property type="protein sequence ID" value="PIU28551.1"/>
    <property type="molecule type" value="Genomic_DNA"/>
</dbReference>
<feature type="non-terminal residue" evidence="13">
    <location>
        <position position="287"/>
    </location>
</feature>
<name>A0A2M6YEI4_9BACT</name>
<feature type="domain" description="Penicillin-binding protein dimerisation" evidence="12">
    <location>
        <begin position="87"/>
        <end position="167"/>
    </location>
</feature>
<evidence type="ECO:0000256" key="9">
    <source>
        <dbReference type="ARBA" id="ARBA00023316"/>
    </source>
</evidence>
<evidence type="ECO:0000256" key="8">
    <source>
        <dbReference type="ARBA" id="ARBA00023136"/>
    </source>
</evidence>
<comment type="caution">
    <text evidence="13">The sequence shown here is derived from an EMBL/GenBank/DDBJ whole genome shotgun (WGS) entry which is preliminary data.</text>
</comment>
<evidence type="ECO:0000256" key="7">
    <source>
        <dbReference type="ARBA" id="ARBA00022989"/>
    </source>
</evidence>
<reference evidence="14" key="1">
    <citation type="submission" date="2017-09" db="EMBL/GenBank/DDBJ databases">
        <title>Depth-based differentiation of microbial function through sediment-hosted aquifers and enrichment of novel symbionts in the deep terrestrial subsurface.</title>
        <authorList>
            <person name="Probst A.J."/>
            <person name="Ladd B."/>
            <person name="Jarett J.K."/>
            <person name="Geller-Mcgrath D.E."/>
            <person name="Sieber C.M.K."/>
            <person name="Emerson J.B."/>
            <person name="Anantharaman K."/>
            <person name="Thomas B.C."/>
            <person name="Malmstrom R."/>
            <person name="Stieglmeier M."/>
            <person name="Klingl A."/>
            <person name="Woyke T."/>
            <person name="Ryan C.M."/>
            <person name="Banfield J.F."/>
        </authorList>
    </citation>
    <scope>NUCLEOTIDE SEQUENCE [LARGE SCALE GENOMIC DNA]</scope>
</reference>
<sequence length="287" mass="31895">MDLAGEDKGGWLVWFLRGVLVLLFLFLVARLVELQIIKGRYYRDLSDGNRIRKIILPSPRGRILARGGEVLVGNREIEKKVEFGEVITVYERNYNLGSGFAHVSGYLGQASEEEVGKIDPKCPEKGPWRPGDWVGRGGLEEQYNCSLRGTPGEELVEVDIKGNLVRVLGKKEPTPGVDLRTNIDFGLQSYLPGLFENKKGVVVMTDTKGQVLAFYSSPSFNPEKVASFLQDPNLALFDRAISGLYHPGSVFKPVVAIAALEEGKINQNFRFTDPGVIRIGSYSYANW</sequence>
<feature type="domain" description="Penicillin-binding protein transpeptidase" evidence="11">
    <location>
        <begin position="201"/>
        <end position="287"/>
    </location>
</feature>
<dbReference type="Proteomes" id="UP000231669">
    <property type="component" value="Unassembled WGS sequence"/>
</dbReference>
<dbReference type="Gene3D" id="3.40.710.10">
    <property type="entry name" value="DD-peptidase/beta-lactamase superfamily"/>
    <property type="match status" value="1"/>
</dbReference>
<protein>
    <recommendedName>
        <fullName evidence="15">Penicillin-binding protein 2</fullName>
    </recommendedName>
</protein>
<evidence type="ECO:0000256" key="10">
    <source>
        <dbReference type="SAM" id="Phobius"/>
    </source>
</evidence>
<dbReference type="InterPro" id="IPR005311">
    <property type="entry name" value="PBP_dimer"/>
</dbReference>
<comment type="subcellular location">
    <subcellularLocation>
        <location evidence="2">Cell membrane</location>
    </subcellularLocation>
    <subcellularLocation>
        <location evidence="1">Membrane</location>
        <topology evidence="1">Single-pass membrane protein</topology>
    </subcellularLocation>
</comment>
<dbReference type="Pfam" id="PF03717">
    <property type="entry name" value="PBP_dimer"/>
    <property type="match status" value="1"/>
</dbReference>
<keyword evidence="7 10" id="KW-1133">Transmembrane helix</keyword>
<dbReference type="SUPFAM" id="SSF56519">
    <property type="entry name" value="Penicillin binding protein dimerisation domain"/>
    <property type="match status" value="1"/>
</dbReference>
<evidence type="ECO:0000256" key="2">
    <source>
        <dbReference type="ARBA" id="ARBA00004236"/>
    </source>
</evidence>
<keyword evidence="8 10" id="KW-0472">Membrane</keyword>
<organism evidence="13 14">
    <name type="scientific">Candidatus Woesebacteria bacterium CG07_land_8_20_14_0_80_44_9</name>
    <dbReference type="NCBI Taxonomy" id="1975058"/>
    <lineage>
        <taxon>Bacteria</taxon>
        <taxon>Candidatus Woeseibacteriota</taxon>
    </lineage>
</organism>
<dbReference type="PANTHER" id="PTHR30627">
    <property type="entry name" value="PEPTIDOGLYCAN D,D-TRANSPEPTIDASE"/>
    <property type="match status" value="1"/>
</dbReference>
<dbReference type="AlphaFoldDB" id="A0A2M6YEI4"/>
<dbReference type="InterPro" id="IPR001460">
    <property type="entry name" value="PCN-bd_Tpept"/>
</dbReference>
<dbReference type="PANTHER" id="PTHR30627:SF2">
    <property type="entry name" value="PEPTIDOGLYCAN D,D-TRANSPEPTIDASE MRDA"/>
    <property type="match status" value="1"/>
</dbReference>
<keyword evidence="6" id="KW-0573">Peptidoglycan synthesis</keyword>
<dbReference type="GO" id="GO:0071555">
    <property type="term" value="P:cell wall organization"/>
    <property type="evidence" value="ECO:0007669"/>
    <property type="project" value="TreeGrafter"/>
</dbReference>